<accession>A0A2J7PW33</accession>
<name>A0A2J7PW33_9NEOP</name>
<dbReference type="Proteomes" id="UP000235965">
    <property type="component" value="Unassembled WGS sequence"/>
</dbReference>
<dbReference type="InParanoid" id="A0A2J7PW33"/>
<keyword evidence="3" id="KW-1185">Reference proteome</keyword>
<evidence type="ECO:0000313" key="2">
    <source>
        <dbReference type="EMBL" id="PNF20539.1"/>
    </source>
</evidence>
<dbReference type="SUPFAM" id="SSF56112">
    <property type="entry name" value="Protein kinase-like (PK-like)"/>
    <property type="match status" value="1"/>
</dbReference>
<dbReference type="Gene3D" id="3.90.1200.10">
    <property type="match status" value="1"/>
</dbReference>
<organism evidence="2 3">
    <name type="scientific">Cryptotermes secundus</name>
    <dbReference type="NCBI Taxonomy" id="105785"/>
    <lineage>
        <taxon>Eukaryota</taxon>
        <taxon>Metazoa</taxon>
        <taxon>Ecdysozoa</taxon>
        <taxon>Arthropoda</taxon>
        <taxon>Hexapoda</taxon>
        <taxon>Insecta</taxon>
        <taxon>Pterygota</taxon>
        <taxon>Neoptera</taxon>
        <taxon>Polyneoptera</taxon>
        <taxon>Dictyoptera</taxon>
        <taxon>Blattodea</taxon>
        <taxon>Blattoidea</taxon>
        <taxon>Termitoidae</taxon>
        <taxon>Kalotermitidae</taxon>
        <taxon>Cryptotermitinae</taxon>
        <taxon>Cryptotermes</taxon>
    </lineage>
</organism>
<evidence type="ECO:0000259" key="1">
    <source>
        <dbReference type="SMART" id="SM00587"/>
    </source>
</evidence>
<reference evidence="2 3" key="1">
    <citation type="submission" date="2017-12" db="EMBL/GenBank/DDBJ databases">
        <title>Hemimetabolous genomes reveal molecular basis of termite eusociality.</title>
        <authorList>
            <person name="Harrison M.C."/>
            <person name="Jongepier E."/>
            <person name="Robertson H.M."/>
            <person name="Arning N."/>
            <person name="Bitard-Feildel T."/>
            <person name="Chao H."/>
            <person name="Childers C.P."/>
            <person name="Dinh H."/>
            <person name="Doddapaneni H."/>
            <person name="Dugan S."/>
            <person name="Gowin J."/>
            <person name="Greiner C."/>
            <person name="Han Y."/>
            <person name="Hu H."/>
            <person name="Hughes D.S.T."/>
            <person name="Huylmans A.-K."/>
            <person name="Kemena C."/>
            <person name="Kremer L.P.M."/>
            <person name="Lee S.L."/>
            <person name="Lopez-Ezquerra A."/>
            <person name="Mallet L."/>
            <person name="Monroy-Kuhn J.M."/>
            <person name="Moser A."/>
            <person name="Murali S.C."/>
            <person name="Muzny D.M."/>
            <person name="Otani S."/>
            <person name="Piulachs M.-D."/>
            <person name="Poelchau M."/>
            <person name="Qu J."/>
            <person name="Schaub F."/>
            <person name="Wada-Katsumata A."/>
            <person name="Worley K.C."/>
            <person name="Xie Q."/>
            <person name="Ylla G."/>
            <person name="Poulsen M."/>
            <person name="Gibbs R.A."/>
            <person name="Schal C."/>
            <person name="Richards S."/>
            <person name="Belles X."/>
            <person name="Korb J."/>
            <person name="Bornberg-Bauer E."/>
        </authorList>
    </citation>
    <scope>NUCLEOTIDE SEQUENCE [LARGE SCALE GENOMIC DNA]</scope>
    <source>
        <tissue evidence="2">Whole body</tissue>
    </source>
</reference>
<dbReference type="PANTHER" id="PTHR11012:SF56">
    <property type="entry name" value="CHK KINASE-LIKE DOMAIN-CONTAINING PROTEIN-RELATED"/>
    <property type="match status" value="1"/>
</dbReference>
<comment type="caution">
    <text evidence="2">The sequence shown here is derived from an EMBL/GenBank/DDBJ whole genome shotgun (WGS) entry which is preliminary data.</text>
</comment>
<dbReference type="Pfam" id="PF02958">
    <property type="entry name" value="EcKL"/>
    <property type="match status" value="1"/>
</dbReference>
<gene>
    <name evidence="2" type="ORF">B7P43_G05242</name>
</gene>
<evidence type="ECO:0000313" key="3">
    <source>
        <dbReference type="Proteomes" id="UP000235965"/>
    </source>
</evidence>
<proteinExistence type="predicted"/>
<dbReference type="EMBL" id="NEVH01020938">
    <property type="protein sequence ID" value="PNF20539.1"/>
    <property type="molecule type" value="Genomic_DNA"/>
</dbReference>
<dbReference type="OrthoDB" id="8250698at2759"/>
<dbReference type="SMART" id="SM00587">
    <property type="entry name" value="CHK"/>
    <property type="match status" value="1"/>
</dbReference>
<dbReference type="InterPro" id="IPR004119">
    <property type="entry name" value="EcKL"/>
</dbReference>
<feature type="domain" description="CHK kinase-like" evidence="1">
    <location>
        <begin position="127"/>
        <end position="317"/>
    </location>
</feature>
<dbReference type="InterPro" id="IPR015897">
    <property type="entry name" value="CHK_kinase-like"/>
</dbReference>
<dbReference type="PANTHER" id="PTHR11012">
    <property type="entry name" value="PROTEIN KINASE-LIKE DOMAIN-CONTAINING"/>
    <property type="match status" value="1"/>
</dbReference>
<dbReference type="InterPro" id="IPR011009">
    <property type="entry name" value="Kinase-like_dom_sf"/>
</dbReference>
<protein>
    <recommendedName>
        <fullName evidence="1">CHK kinase-like domain-containing protein</fullName>
    </recommendedName>
</protein>
<dbReference type="AlphaFoldDB" id="A0A2J7PW33"/>
<sequence length="402" mass="45985">MSEAETPVLPPWMDKKTLELWLRTHYGDLTVTDLEVRKGTSKGDNYLSSMQRLVVSTKSGDSHHLIIKCRMEDGEAARLFSESSIYRREQEMYVSTLPRMSALLQKAMPGNFEPISPKCIYACKTFLVLEDLSATGFGMGERRKGLDLDQCLLVMRTLARFHAASVVLHEQVPDSMKEYDINFISEPVFSKPWADFFAGMSRTLAEELDTWPKEWQSYADKLRNRADLVIELVLQTVKRRETAFNVLTHGDLWVNNILLRGHASAALLVDFQLVHFTSPVLDLHYFITTSGTLEVLINHIERLLEEYHTVLCDTLTVLGYTQTPISLQELREEFDRKATYCLYSLLGPYAVMQSDPDCGFNLDDAIIRGLNPGRSMYGENYKIAVRYLLPWLESRGVFKSKN</sequence>